<dbReference type="AlphaFoldDB" id="A0A1X7UAR2"/>
<keyword evidence="1" id="KW-0812">Transmembrane</keyword>
<accession>A0A1X7UAR2</accession>
<protein>
    <submittedName>
        <fullName evidence="2">Uncharacterized protein</fullName>
    </submittedName>
</protein>
<reference evidence="2" key="1">
    <citation type="submission" date="2017-05" db="UniProtKB">
        <authorList>
            <consortium name="EnsemblMetazoa"/>
        </authorList>
    </citation>
    <scope>IDENTIFICATION</scope>
</reference>
<proteinExistence type="predicted"/>
<name>A0A1X7UAR2_AMPQE</name>
<feature type="transmembrane region" description="Helical" evidence="1">
    <location>
        <begin position="36"/>
        <end position="57"/>
    </location>
</feature>
<dbReference type="EnsemblMetazoa" id="Aqu2.1.25043_001">
    <property type="protein sequence ID" value="Aqu2.1.25043_001"/>
    <property type="gene ID" value="Aqu2.1.25043"/>
</dbReference>
<dbReference type="InParanoid" id="A0A1X7UAR2"/>
<keyword evidence="1" id="KW-0472">Membrane</keyword>
<organism evidence="2">
    <name type="scientific">Amphimedon queenslandica</name>
    <name type="common">Sponge</name>
    <dbReference type="NCBI Taxonomy" id="400682"/>
    <lineage>
        <taxon>Eukaryota</taxon>
        <taxon>Metazoa</taxon>
        <taxon>Porifera</taxon>
        <taxon>Demospongiae</taxon>
        <taxon>Heteroscleromorpha</taxon>
        <taxon>Haplosclerida</taxon>
        <taxon>Niphatidae</taxon>
        <taxon>Amphimedon</taxon>
    </lineage>
</organism>
<keyword evidence="1" id="KW-1133">Transmembrane helix</keyword>
<sequence length="87" mass="10121">CNTTDPDIVFKYFIDVLQHFAVQNCRDQLCVGEDKVLGVCLSVIHSVCFILSLRMYIFTIAYSKSVRTSLLLEKVLFYCVEMFREQL</sequence>
<evidence type="ECO:0000256" key="1">
    <source>
        <dbReference type="SAM" id="Phobius"/>
    </source>
</evidence>
<evidence type="ECO:0000313" key="2">
    <source>
        <dbReference type="EnsemblMetazoa" id="Aqu2.1.25043_001"/>
    </source>
</evidence>